<dbReference type="PROSITE" id="PS51782">
    <property type="entry name" value="LYSM"/>
    <property type="match status" value="2"/>
</dbReference>
<evidence type="ECO:0000313" key="4">
    <source>
        <dbReference type="Proteomes" id="UP000009879"/>
    </source>
</evidence>
<dbReference type="EMBL" id="AMSP01000041">
    <property type="protein sequence ID" value="EKU45005.1"/>
    <property type="molecule type" value="Genomic_DNA"/>
</dbReference>
<feature type="domain" description="LysM" evidence="2">
    <location>
        <begin position="5"/>
        <end position="48"/>
    </location>
</feature>
<dbReference type="InterPro" id="IPR036779">
    <property type="entry name" value="LysM_dom_sf"/>
</dbReference>
<feature type="domain" description="LysM" evidence="2">
    <location>
        <begin position="57"/>
        <end position="100"/>
    </location>
</feature>
<dbReference type="InterPro" id="IPR018392">
    <property type="entry name" value="LysM"/>
</dbReference>
<comment type="caution">
    <text evidence="3">The sequence shown here is derived from an EMBL/GenBank/DDBJ whole genome shotgun (WGS) entry which is preliminary data.</text>
</comment>
<evidence type="ECO:0000259" key="2">
    <source>
        <dbReference type="PROSITE" id="PS51782"/>
    </source>
</evidence>
<dbReference type="CDD" id="cd00118">
    <property type="entry name" value="LysM"/>
    <property type="match status" value="2"/>
</dbReference>
<dbReference type="Proteomes" id="UP000009879">
    <property type="component" value="Unassembled WGS sequence"/>
</dbReference>
<gene>
    <name evidence="3" type="ORF">C272_16262</name>
</gene>
<evidence type="ECO:0000256" key="1">
    <source>
        <dbReference type="SAM" id="MobiDB-lite"/>
    </source>
</evidence>
<sequence length="184" mass="20396">VNADTQHTVQKGDTLSELALNYNTTVDALKSLNNLSSELILVDQKLVVDKEESEAVKYHDIQKGDTLFLIGKQYGKTVQQLKAWNDLDSNLIIAGEKLIVDKKESANSVVQKPVQQKVQQPAAPQVAKPAVQKEIKAEKVEEKQEIKQQAQNNAQAAEKAEQQKQQAERVATQKAAEQKAAEQK</sequence>
<keyword evidence="4" id="KW-1185">Reference proteome</keyword>
<feature type="compositionally biased region" description="Low complexity" evidence="1">
    <location>
        <begin position="147"/>
        <end position="157"/>
    </location>
</feature>
<feature type="region of interest" description="Disordered" evidence="1">
    <location>
        <begin position="144"/>
        <end position="184"/>
    </location>
</feature>
<feature type="non-terminal residue" evidence="3">
    <location>
        <position position="184"/>
    </location>
</feature>
<feature type="non-terminal residue" evidence="3">
    <location>
        <position position="1"/>
    </location>
</feature>
<accession>K9AU71</accession>
<dbReference type="Pfam" id="PF01476">
    <property type="entry name" value="LysM"/>
    <property type="match status" value="2"/>
</dbReference>
<dbReference type="RefSeq" id="WP_009036516.1">
    <property type="nucleotide sequence ID" value="NZ_AMSP01000041.1"/>
</dbReference>
<dbReference type="SUPFAM" id="SSF54106">
    <property type="entry name" value="LysM domain"/>
    <property type="match status" value="2"/>
</dbReference>
<dbReference type="eggNOG" id="COG1388">
    <property type="taxonomic scope" value="Bacteria"/>
</dbReference>
<protein>
    <submittedName>
        <fullName evidence="3">Cell wall lysis protein</fullName>
    </submittedName>
</protein>
<evidence type="ECO:0000313" key="3">
    <source>
        <dbReference type="EMBL" id="EKU45005.1"/>
    </source>
</evidence>
<dbReference type="AlphaFoldDB" id="K9AU71"/>
<name>K9AU71_9MICO</name>
<dbReference type="GO" id="GO:0008932">
    <property type="term" value="F:lytic endotransglycosylase activity"/>
    <property type="evidence" value="ECO:0007669"/>
    <property type="project" value="TreeGrafter"/>
</dbReference>
<dbReference type="PANTHER" id="PTHR33734:SF22">
    <property type="entry name" value="MEMBRANE-BOUND LYTIC MUREIN TRANSGLYCOSYLASE D"/>
    <property type="match status" value="1"/>
</dbReference>
<dbReference type="SMART" id="SM00257">
    <property type="entry name" value="LysM"/>
    <property type="match status" value="2"/>
</dbReference>
<dbReference type="Gene3D" id="3.10.350.10">
    <property type="entry name" value="LysM domain"/>
    <property type="match status" value="2"/>
</dbReference>
<dbReference type="PANTHER" id="PTHR33734">
    <property type="entry name" value="LYSM DOMAIN-CONTAINING GPI-ANCHORED PROTEIN 2"/>
    <property type="match status" value="1"/>
</dbReference>
<organism evidence="3 4">
    <name type="scientific">Brevibacterium casei S18</name>
    <dbReference type="NCBI Taxonomy" id="1229781"/>
    <lineage>
        <taxon>Bacteria</taxon>
        <taxon>Bacillati</taxon>
        <taxon>Actinomycetota</taxon>
        <taxon>Actinomycetes</taxon>
        <taxon>Micrococcales</taxon>
        <taxon>Brevibacteriaceae</taxon>
        <taxon>Brevibacterium</taxon>
    </lineage>
</organism>
<reference evidence="3 4" key="1">
    <citation type="submission" date="2012-09" db="EMBL/GenBank/DDBJ databases">
        <title>Genome Sequence of Brevibacterium casei S18.</title>
        <authorList>
            <person name="Sharma R."/>
            <person name="Singh A."/>
            <person name="Jangir P.K."/>
        </authorList>
    </citation>
    <scope>NUCLEOTIDE SEQUENCE [LARGE SCALE GENOMIC DNA]</scope>
    <source>
        <strain evidence="3 4">S18</strain>
    </source>
</reference>
<proteinExistence type="predicted"/>